<dbReference type="GO" id="GO:0005794">
    <property type="term" value="C:Golgi apparatus"/>
    <property type="evidence" value="ECO:0007669"/>
    <property type="project" value="TreeGrafter"/>
</dbReference>
<dbReference type="GO" id="GO:0006493">
    <property type="term" value="P:protein O-linked glycosylation"/>
    <property type="evidence" value="ECO:0007669"/>
    <property type="project" value="TreeGrafter"/>
</dbReference>
<comment type="subcellular location">
    <subcellularLocation>
        <location evidence="1">Membrane</location>
        <topology evidence="1">Single-pass type II membrane protein</topology>
    </subcellularLocation>
</comment>
<sequence length="468" mass="56107">MLIWLALSCFLCVFIEARKLTPFDLDTSCETFTNHNTDYEQTLYKLWEAHSERINHPLMLNLQKLDKFYGYVHADEENLLHKYNSFDNVSSTILNDIYAELPFLNNNIDNLKKYKENAIYILIRNYELDDICETILNYVNRVVYPYYDFVFLNDKAFDPYFIEKTSHYILNRINKGSERLAKQLIRISYGLINNDIWDPLQNIDEYNPSLNLTRLKENWEQQEKDNVLYGGSRSYRNMCRYQSLGFYKHPLLNDYKYTMRMEPGVKYTCDFDPFLELRENTKYAFTIALLEYENTIPTLFDTYKEYPFLKYKQAELFKFIQGSDDGYNRCHFWTNFEIISLDWVRSVEYNNLMDYLDQKGGFYLERWGDAPLRTLAVVETLNVNEVQWYDIGYFHNPFSSCPGSYEVRKLRKCCCDAWDPENMDKIPNEDAPNYNVPLGLQDFSCLKEWWKFGEGKHFLFKDYDNLFT</sequence>
<evidence type="ECO:0000313" key="7">
    <source>
        <dbReference type="EMBL" id="SGZ39123.1"/>
    </source>
</evidence>
<dbReference type="AlphaFoldDB" id="A0A1L0B2G4"/>
<feature type="signal peptide" evidence="6">
    <location>
        <begin position="1"/>
        <end position="17"/>
    </location>
</feature>
<dbReference type="GO" id="GO:0006487">
    <property type="term" value="P:protein N-linked glycosylation"/>
    <property type="evidence" value="ECO:0007669"/>
    <property type="project" value="TreeGrafter"/>
</dbReference>
<evidence type="ECO:0000256" key="4">
    <source>
        <dbReference type="ARBA" id="ARBA00022679"/>
    </source>
</evidence>
<evidence type="ECO:0000256" key="6">
    <source>
        <dbReference type="SAM" id="SignalP"/>
    </source>
</evidence>
<reference evidence="8" key="1">
    <citation type="submission" date="2016-11" db="EMBL/GenBank/DDBJ databases">
        <authorList>
            <person name="Guldener U."/>
        </authorList>
    </citation>
    <scope>NUCLEOTIDE SEQUENCE [LARGE SCALE GENOMIC DNA]</scope>
</reference>
<evidence type="ECO:0000256" key="2">
    <source>
        <dbReference type="ARBA" id="ARBA00007677"/>
    </source>
</evidence>
<comment type="similarity">
    <text evidence="2">Belongs to the glycosyltransferase 15 family.</text>
</comment>
<accession>A0A1L0B2G4</accession>
<dbReference type="Proteomes" id="UP000183365">
    <property type="component" value="Unassembled WGS sequence"/>
</dbReference>
<dbReference type="InterPro" id="IPR029044">
    <property type="entry name" value="Nucleotide-diphossugar_trans"/>
</dbReference>
<dbReference type="EMBL" id="FQNF01000017">
    <property type="protein sequence ID" value="SGZ39123.1"/>
    <property type="molecule type" value="Genomic_DNA"/>
</dbReference>
<dbReference type="InterPro" id="IPR002685">
    <property type="entry name" value="Glyco_trans_15"/>
</dbReference>
<dbReference type="PANTHER" id="PTHR31121">
    <property type="entry name" value="ALPHA-1,2 MANNOSYLTRANSFERASE KTR1"/>
    <property type="match status" value="1"/>
</dbReference>
<evidence type="ECO:0000256" key="1">
    <source>
        <dbReference type="ARBA" id="ARBA00004606"/>
    </source>
</evidence>
<dbReference type="GO" id="GO:0016020">
    <property type="term" value="C:membrane"/>
    <property type="evidence" value="ECO:0007669"/>
    <property type="project" value="UniProtKB-SubCell"/>
</dbReference>
<feature type="chain" id="PRO_5009680753" evidence="6">
    <location>
        <begin position="18"/>
        <end position="468"/>
    </location>
</feature>
<keyword evidence="5" id="KW-0735">Signal-anchor</keyword>
<organism evidence="7 8">
    <name type="scientific">Hanseniaspora guilliermondii</name>
    <dbReference type="NCBI Taxonomy" id="56406"/>
    <lineage>
        <taxon>Eukaryota</taxon>
        <taxon>Fungi</taxon>
        <taxon>Dikarya</taxon>
        <taxon>Ascomycota</taxon>
        <taxon>Saccharomycotina</taxon>
        <taxon>Saccharomycetes</taxon>
        <taxon>Saccharomycodales</taxon>
        <taxon>Saccharomycodaceae</taxon>
        <taxon>Hanseniaspora</taxon>
    </lineage>
</organism>
<dbReference type="PANTHER" id="PTHR31121:SF10">
    <property type="entry name" value="MANNOSYLTRANSFERASE KTR2-RELATED"/>
    <property type="match status" value="1"/>
</dbReference>
<dbReference type="Gene3D" id="3.90.550.10">
    <property type="entry name" value="Spore Coat Polysaccharide Biosynthesis Protein SpsA, Chain A"/>
    <property type="match status" value="1"/>
</dbReference>
<dbReference type="SUPFAM" id="SSF53448">
    <property type="entry name" value="Nucleotide-diphospho-sugar transferases"/>
    <property type="match status" value="1"/>
</dbReference>
<dbReference type="Pfam" id="PF01793">
    <property type="entry name" value="Glyco_transf_15"/>
    <property type="match status" value="1"/>
</dbReference>
<dbReference type="GO" id="GO:0000032">
    <property type="term" value="P:cell wall mannoprotein biosynthetic process"/>
    <property type="evidence" value="ECO:0007669"/>
    <property type="project" value="TreeGrafter"/>
</dbReference>
<proteinExistence type="inferred from homology"/>
<evidence type="ECO:0000313" key="8">
    <source>
        <dbReference type="Proteomes" id="UP000183365"/>
    </source>
</evidence>
<dbReference type="GO" id="GO:0000026">
    <property type="term" value="F:alpha-1,2-mannosyltransferase activity"/>
    <property type="evidence" value="ECO:0007669"/>
    <property type="project" value="TreeGrafter"/>
</dbReference>
<keyword evidence="6" id="KW-0732">Signal</keyword>
<protein>
    <submittedName>
        <fullName evidence="7">Uncharacterized protein</fullName>
    </submittedName>
</protein>
<dbReference type="OrthoDB" id="439943at2759"/>
<keyword evidence="5" id="KW-0812">Transmembrane</keyword>
<keyword evidence="8" id="KW-1185">Reference proteome</keyword>
<keyword evidence="4" id="KW-0808">Transferase</keyword>
<gene>
    <name evidence="7" type="ORF">HGUI_01323</name>
</gene>
<dbReference type="VEuPathDB" id="FungiDB:HGUI_01323"/>
<evidence type="ECO:0000256" key="5">
    <source>
        <dbReference type="ARBA" id="ARBA00022968"/>
    </source>
</evidence>
<keyword evidence="3" id="KW-0328">Glycosyltransferase</keyword>
<evidence type="ECO:0000256" key="3">
    <source>
        <dbReference type="ARBA" id="ARBA00022676"/>
    </source>
</evidence>
<name>A0A1L0B2G4_9ASCO</name>